<keyword evidence="1" id="KW-0812">Transmembrane</keyword>
<keyword evidence="3" id="KW-1185">Reference proteome</keyword>
<comment type="caution">
    <text evidence="2">The sequence shown here is derived from an EMBL/GenBank/DDBJ whole genome shotgun (WGS) entry which is preliminary data.</text>
</comment>
<feature type="transmembrane region" description="Helical" evidence="1">
    <location>
        <begin position="35"/>
        <end position="56"/>
    </location>
</feature>
<feature type="transmembrane region" description="Helical" evidence="1">
    <location>
        <begin position="7"/>
        <end position="29"/>
    </location>
</feature>
<gene>
    <name evidence="2" type="ORF">AS888_08030</name>
</gene>
<evidence type="ECO:0000256" key="1">
    <source>
        <dbReference type="SAM" id="Phobius"/>
    </source>
</evidence>
<keyword evidence="1" id="KW-1133">Transmembrane helix</keyword>
<dbReference type="AlphaFoldDB" id="A0A109MUI0"/>
<dbReference type="RefSeq" id="WP_061143560.1">
    <property type="nucleotide sequence ID" value="NZ_LNNH01000039.1"/>
</dbReference>
<protein>
    <recommendedName>
        <fullName evidence="4">Group-specific protein</fullName>
    </recommendedName>
</protein>
<evidence type="ECO:0008006" key="4">
    <source>
        <dbReference type="Google" id="ProtNLM"/>
    </source>
</evidence>
<dbReference type="EMBL" id="LNNH01000039">
    <property type="protein sequence ID" value="KWW15472.1"/>
    <property type="molecule type" value="Genomic_DNA"/>
</dbReference>
<evidence type="ECO:0000313" key="2">
    <source>
        <dbReference type="EMBL" id="KWW15472.1"/>
    </source>
</evidence>
<organism evidence="2 3">
    <name type="scientific">Peribacillus simplex</name>
    <dbReference type="NCBI Taxonomy" id="1478"/>
    <lineage>
        <taxon>Bacteria</taxon>
        <taxon>Bacillati</taxon>
        <taxon>Bacillota</taxon>
        <taxon>Bacilli</taxon>
        <taxon>Bacillales</taxon>
        <taxon>Bacillaceae</taxon>
        <taxon>Peribacillus</taxon>
    </lineage>
</organism>
<keyword evidence="1" id="KW-0472">Membrane</keyword>
<reference evidence="2 3" key="1">
    <citation type="submission" date="2015-11" db="EMBL/GenBank/DDBJ databases">
        <title>Genome Sequence of Bacillus simplex strain VanAntwerpen2.</title>
        <authorList>
            <person name="Couger M.B."/>
        </authorList>
    </citation>
    <scope>NUCLEOTIDE SEQUENCE [LARGE SCALE GENOMIC DNA]</scope>
    <source>
        <strain evidence="2 3">VanAntwerpen02</strain>
    </source>
</reference>
<name>A0A109MUI0_9BACI</name>
<evidence type="ECO:0000313" key="3">
    <source>
        <dbReference type="Proteomes" id="UP000064189"/>
    </source>
</evidence>
<proteinExistence type="predicted"/>
<accession>A0A109MUI0</accession>
<sequence>MEVIKIYLFFLILLVITGLVSVIDIFMGLKDLNAGIKLFVNLSNILFFASLIFFVIKSGKTYKQK</sequence>
<dbReference type="Proteomes" id="UP000064189">
    <property type="component" value="Unassembled WGS sequence"/>
</dbReference>